<proteinExistence type="predicted"/>
<reference evidence="1 2" key="1">
    <citation type="submission" date="2014-04" db="EMBL/GenBank/DDBJ databases">
        <authorList>
            <consortium name="DOE Joint Genome Institute"/>
            <person name="Kuo A."/>
            <person name="Girlanda M."/>
            <person name="Perotto S."/>
            <person name="Kohler A."/>
            <person name="Nagy L.G."/>
            <person name="Floudas D."/>
            <person name="Copeland A."/>
            <person name="Barry K.W."/>
            <person name="Cichocki N."/>
            <person name="Veneault-Fourrey C."/>
            <person name="LaButti K."/>
            <person name="Lindquist E.A."/>
            <person name="Lipzen A."/>
            <person name="Lundell T."/>
            <person name="Morin E."/>
            <person name="Murat C."/>
            <person name="Sun H."/>
            <person name="Tunlid A."/>
            <person name="Henrissat B."/>
            <person name="Grigoriev I.V."/>
            <person name="Hibbett D.S."/>
            <person name="Martin F."/>
            <person name="Nordberg H.P."/>
            <person name="Cantor M.N."/>
            <person name="Hua S.X."/>
        </authorList>
    </citation>
    <scope>NUCLEOTIDE SEQUENCE [LARGE SCALE GENOMIC DNA]</scope>
    <source>
        <strain evidence="1 2">MUT 4182</strain>
    </source>
</reference>
<accession>A0A0C3L7J0</accession>
<sequence>MILRQYLRKYETSFVFDETVRVHGVPRRLRLPTLLVLKEPTRYEFVSAKAPG</sequence>
<evidence type="ECO:0000313" key="1">
    <source>
        <dbReference type="EMBL" id="KIO29818.1"/>
    </source>
</evidence>
<protein>
    <submittedName>
        <fullName evidence="1">Uncharacterized protein</fullName>
    </submittedName>
</protein>
<evidence type="ECO:0000313" key="2">
    <source>
        <dbReference type="Proteomes" id="UP000054248"/>
    </source>
</evidence>
<name>A0A0C3L7J0_9AGAM</name>
<organism evidence="1 2">
    <name type="scientific">Tulasnella calospora MUT 4182</name>
    <dbReference type="NCBI Taxonomy" id="1051891"/>
    <lineage>
        <taxon>Eukaryota</taxon>
        <taxon>Fungi</taxon>
        <taxon>Dikarya</taxon>
        <taxon>Basidiomycota</taxon>
        <taxon>Agaricomycotina</taxon>
        <taxon>Agaricomycetes</taxon>
        <taxon>Cantharellales</taxon>
        <taxon>Tulasnellaceae</taxon>
        <taxon>Tulasnella</taxon>
    </lineage>
</organism>
<reference evidence="2" key="2">
    <citation type="submission" date="2015-01" db="EMBL/GenBank/DDBJ databases">
        <title>Evolutionary Origins and Diversification of the Mycorrhizal Mutualists.</title>
        <authorList>
            <consortium name="DOE Joint Genome Institute"/>
            <consortium name="Mycorrhizal Genomics Consortium"/>
            <person name="Kohler A."/>
            <person name="Kuo A."/>
            <person name="Nagy L.G."/>
            <person name="Floudas D."/>
            <person name="Copeland A."/>
            <person name="Barry K.W."/>
            <person name="Cichocki N."/>
            <person name="Veneault-Fourrey C."/>
            <person name="LaButti K."/>
            <person name="Lindquist E.A."/>
            <person name="Lipzen A."/>
            <person name="Lundell T."/>
            <person name="Morin E."/>
            <person name="Murat C."/>
            <person name="Riley R."/>
            <person name="Ohm R."/>
            <person name="Sun H."/>
            <person name="Tunlid A."/>
            <person name="Henrissat B."/>
            <person name="Grigoriev I.V."/>
            <person name="Hibbett D.S."/>
            <person name="Martin F."/>
        </authorList>
    </citation>
    <scope>NUCLEOTIDE SEQUENCE [LARGE SCALE GENOMIC DNA]</scope>
    <source>
        <strain evidence="2">MUT 4182</strain>
    </source>
</reference>
<gene>
    <name evidence="1" type="ORF">M407DRAFT_242480</name>
</gene>
<dbReference type="EMBL" id="KN822978">
    <property type="protein sequence ID" value="KIO29818.1"/>
    <property type="molecule type" value="Genomic_DNA"/>
</dbReference>
<dbReference type="Proteomes" id="UP000054248">
    <property type="component" value="Unassembled WGS sequence"/>
</dbReference>
<dbReference type="AlphaFoldDB" id="A0A0C3L7J0"/>
<dbReference type="HOGENOM" id="CLU_3089017_0_0_1"/>
<keyword evidence="2" id="KW-1185">Reference proteome</keyword>